<dbReference type="InterPro" id="IPR044746">
    <property type="entry name" value="ABCC_6TM_D1"/>
</dbReference>
<dbReference type="OMA" id="WDATNRW"/>
<dbReference type="InterPro" id="IPR011527">
    <property type="entry name" value="ABC1_TM_dom"/>
</dbReference>
<evidence type="ECO:0000256" key="5">
    <source>
        <dbReference type="ARBA" id="ARBA00022840"/>
    </source>
</evidence>
<evidence type="ECO:0000256" key="9">
    <source>
        <dbReference type="SAM" id="MobiDB-lite"/>
    </source>
</evidence>
<feature type="domain" description="ABC transporter" evidence="11">
    <location>
        <begin position="474"/>
        <end position="703"/>
    </location>
</feature>
<feature type="transmembrane region" description="Helical" evidence="10">
    <location>
        <begin position="788"/>
        <end position="811"/>
    </location>
</feature>
<dbReference type="PROSITE" id="PS50893">
    <property type="entry name" value="ABC_TRANSPORTER_2"/>
    <property type="match status" value="2"/>
</dbReference>
<feature type="transmembrane region" description="Helical" evidence="10">
    <location>
        <begin position="913"/>
        <end position="943"/>
    </location>
</feature>
<dbReference type="SUPFAM" id="SSF52540">
    <property type="entry name" value="P-loop containing nucleoside triphosphate hydrolases"/>
    <property type="match status" value="2"/>
</dbReference>
<evidence type="ECO:0000259" key="12">
    <source>
        <dbReference type="PROSITE" id="PS50929"/>
    </source>
</evidence>
<feature type="transmembrane region" description="Helical" evidence="10">
    <location>
        <begin position="132"/>
        <end position="151"/>
    </location>
</feature>
<keyword evidence="8" id="KW-0325">Glycoprotein</keyword>
<feature type="region of interest" description="Disordered" evidence="9">
    <location>
        <begin position="704"/>
        <end position="774"/>
    </location>
</feature>
<dbReference type="Pfam" id="PF00664">
    <property type="entry name" value="ABC_membrane"/>
    <property type="match status" value="2"/>
</dbReference>
<dbReference type="VEuPathDB" id="CryptoDB:Vbra_3152"/>
<sequence length="1376" mass="149426">MASLHVSSSSGELPHPSQHFWYRWRPSPEDPTTFGSKILFTWLSPVIKHASQLPHSQLSLPRSLHTHALVQPFTQAWRRERSLVRAFVAVYGPQFVLAGMFRLVAEVCVLLSPVLLHALVEAAGREAGDGGGLFGSIGLCVLMFGVAVVQSLALQQFIHGVFMLAAYVVTIVSGMVFDKALRIRKGTIEAAQLGVLVNLQSKDAARLREFIVFVHNLWAAPLTSTVAIVMLYRLMGSCALVGVLMIALLVPAETWVAKTAEKYRKQVLHVADERLSLLKEVVEGIQTIKFGGCQDVFQQKVSRLRTDEMTNVRRALLLDVNNQVLMRASPILVALSTFALFTLTGGDLTPARAFTSLALFNALGHPLHVMPKAISLFADARVAIGRLTQFLNLEEKENDDSSSDQTDLPTIPPSPLSPLIRRLFPHTYQPLPQQAPTDNHTHTHDEEAPEDTTSTTTTTTNVKTQPEPTEDPCVVVDNASFSVNGERVLSGVTFRAERGLTLVIGRVGSGKSSLLLGLMDELGKGRGDGSNREGAVAVNGRRVAFCGESPWILNATVQENITMGQPGPIDRERYERCIHGCGLQDDIDEWPQGDHTIIGERGLTISGGQKARLALARALYSQCDIALLDDPLAAVDATVGSHVFRHAILELARRSVVVLATHQRHYLPHAQQIVVLDNQTVTYTGTHQALLAAGVDFPGMMKTAAAAADQQQQDDNEEQQDGDSVVSPTSTTDSTPARTTSFDTAQQPPLSQRQNKAADSHAKTKTSPPTVADKTFSGSVDRRVFTRYLQACGVQLVVAATMLAILAHLLACGKEVLLAHWSSAREAWGGYLVLYAVISVVTIGSNYLRFWGVCEMGLGASVTMHGQLLKSIMGAPLSFFQTTPSGRITSRFSSDIDVLDLTLPPAISSFTDAALSVISALLVIVGTAPLFVLPLVPLTYAYLRIQSLYRTPARELKRIDSATKSPIFSHFQEAVEGLPVIRALGIQAVMREKQFSFIDTNLRARLNWDATNRWLGVRLDLIGAFVILFAALFTSISRGPNAAGYVGLALAYALTVTMKMSFGVRASTALENHFSSVERIVEYMELEQEEEPRKMEGFGSPASMMQPSAGNALVVDRVVARYRPGLPPALKGVSLAINKGDTLGVCGRTGSGKSTLALALIRAVPYHGNIFLNGVSTDEMRLAALRSSITLIPQDATLFSGRVRDTLDPSLTAATDDQLWDVLSLVGMEDAVRQMPGQLNAPIGARGCNLSAGERQLLAIGRAICMGSCVLVLDEATARIDRQSNEVIQRLVHSHLRGRGTTVVVVAHRLEDVALCDSVCVMSEGDVVEHDTPRVLLCDPSSRFSSLVRDLGASEEQHMRQLVMGGQDEARRVWAR</sequence>
<feature type="compositionally biased region" description="Acidic residues" evidence="9">
    <location>
        <begin position="712"/>
        <end position="721"/>
    </location>
</feature>
<feature type="region of interest" description="Disordered" evidence="9">
    <location>
        <begin position="395"/>
        <end position="415"/>
    </location>
</feature>
<dbReference type="Proteomes" id="UP000041254">
    <property type="component" value="Unassembled WGS sequence"/>
</dbReference>
<evidence type="ECO:0000256" key="10">
    <source>
        <dbReference type="SAM" id="Phobius"/>
    </source>
</evidence>
<evidence type="ECO:0000256" key="2">
    <source>
        <dbReference type="ARBA" id="ARBA00022448"/>
    </source>
</evidence>
<feature type="transmembrane region" description="Helical" evidence="10">
    <location>
        <begin position="95"/>
        <end position="120"/>
    </location>
</feature>
<dbReference type="Gene3D" id="3.40.50.300">
    <property type="entry name" value="P-loop containing nucleotide triphosphate hydrolases"/>
    <property type="match status" value="2"/>
</dbReference>
<dbReference type="SMART" id="SM00382">
    <property type="entry name" value="AAA"/>
    <property type="match status" value="2"/>
</dbReference>
<dbReference type="FunFam" id="1.20.1560.10:FF:000010">
    <property type="entry name" value="Multidrug resistance-associated ABC transporter"/>
    <property type="match status" value="1"/>
</dbReference>
<dbReference type="STRING" id="1169540.A0A0G4G778"/>
<feature type="domain" description="ABC transporter" evidence="11">
    <location>
        <begin position="1113"/>
        <end position="1349"/>
    </location>
</feature>
<dbReference type="FunCoup" id="A0A0G4G778">
    <property type="interactions" value="5"/>
</dbReference>
<evidence type="ECO:0000313" key="14">
    <source>
        <dbReference type="Proteomes" id="UP000041254"/>
    </source>
</evidence>
<evidence type="ECO:0000256" key="3">
    <source>
        <dbReference type="ARBA" id="ARBA00022692"/>
    </source>
</evidence>
<keyword evidence="3 10" id="KW-0812">Transmembrane</keyword>
<dbReference type="InterPro" id="IPR003593">
    <property type="entry name" value="AAA+_ATPase"/>
</dbReference>
<keyword evidence="6 10" id="KW-1133">Transmembrane helix</keyword>
<comment type="subcellular location">
    <subcellularLocation>
        <location evidence="1">Membrane</location>
        <topology evidence="1">Multi-pass membrane protein</topology>
    </subcellularLocation>
</comment>
<name>A0A0G4G778_VITBC</name>
<dbReference type="GO" id="GO:0016020">
    <property type="term" value="C:membrane"/>
    <property type="evidence" value="ECO:0007669"/>
    <property type="project" value="UniProtKB-SubCell"/>
</dbReference>
<dbReference type="SUPFAM" id="SSF90123">
    <property type="entry name" value="ABC transporter transmembrane region"/>
    <property type="match status" value="2"/>
</dbReference>
<accession>A0A0G4G778</accession>
<dbReference type="GO" id="GO:0140359">
    <property type="term" value="F:ABC-type transporter activity"/>
    <property type="evidence" value="ECO:0007669"/>
    <property type="project" value="InterPro"/>
</dbReference>
<dbReference type="CDD" id="cd18580">
    <property type="entry name" value="ABC_6TM_ABCC_D2"/>
    <property type="match status" value="1"/>
</dbReference>
<evidence type="ECO:0000313" key="13">
    <source>
        <dbReference type="EMBL" id="CEM24383.1"/>
    </source>
</evidence>
<reference evidence="13 14" key="1">
    <citation type="submission" date="2014-11" db="EMBL/GenBank/DDBJ databases">
        <authorList>
            <person name="Zhu J."/>
            <person name="Qi W."/>
            <person name="Song R."/>
        </authorList>
    </citation>
    <scope>NUCLEOTIDE SEQUENCE [LARGE SCALE GENOMIC DNA]</scope>
</reference>
<evidence type="ECO:0000256" key="1">
    <source>
        <dbReference type="ARBA" id="ARBA00004141"/>
    </source>
</evidence>
<feature type="transmembrane region" description="Helical" evidence="10">
    <location>
        <begin position="832"/>
        <end position="851"/>
    </location>
</feature>
<dbReference type="EMBL" id="CDMY01000581">
    <property type="protein sequence ID" value="CEM24383.1"/>
    <property type="molecule type" value="Genomic_DNA"/>
</dbReference>
<keyword evidence="14" id="KW-1185">Reference proteome</keyword>
<evidence type="ECO:0000259" key="11">
    <source>
        <dbReference type="PROSITE" id="PS50893"/>
    </source>
</evidence>
<dbReference type="InterPro" id="IPR003439">
    <property type="entry name" value="ABC_transporter-like_ATP-bd"/>
</dbReference>
<dbReference type="GO" id="GO:0005524">
    <property type="term" value="F:ATP binding"/>
    <property type="evidence" value="ECO:0007669"/>
    <property type="project" value="UniProtKB-KW"/>
</dbReference>
<feature type="transmembrane region" description="Helical" evidence="10">
    <location>
        <begin position="324"/>
        <end position="343"/>
    </location>
</feature>
<feature type="compositionally biased region" description="Polar residues" evidence="9">
    <location>
        <begin position="742"/>
        <end position="755"/>
    </location>
</feature>
<dbReference type="InParanoid" id="A0A0G4G778"/>
<dbReference type="PROSITE" id="PS50929">
    <property type="entry name" value="ABC_TM1F"/>
    <property type="match status" value="2"/>
</dbReference>
<organism evidence="13 14">
    <name type="scientific">Vitrella brassicaformis (strain CCMP3155)</name>
    <dbReference type="NCBI Taxonomy" id="1169540"/>
    <lineage>
        <taxon>Eukaryota</taxon>
        <taxon>Sar</taxon>
        <taxon>Alveolata</taxon>
        <taxon>Colpodellida</taxon>
        <taxon>Vitrellaceae</taxon>
        <taxon>Vitrella</taxon>
    </lineage>
</organism>
<proteinExistence type="predicted"/>
<dbReference type="OrthoDB" id="6500128at2759"/>
<feature type="transmembrane region" description="Helical" evidence="10">
    <location>
        <begin position="1015"/>
        <end position="1036"/>
    </location>
</feature>
<dbReference type="CDD" id="cd18579">
    <property type="entry name" value="ABC_6TM_ABCC_D1"/>
    <property type="match status" value="1"/>
</dbReference>
<feature type="transmembrane region" description="Helical" evidence="10">
    <location>
        <begin position="210"/>
        <end position="233"/>
    </location>
</feature>
<dbReference type="PANTHER" id="PTHR24223">
    <property type="entry name" value="ATP-BINDING CASSETTE SUB-FAMILY C"/>
    <property type="match status" value="1"/>
</dbReference>
<evidence type="ECO:0000256" key="7">
    <source>
        <dbReference type="ARBA" id="ARBA00023136"/>
    </source>
</evidence>
<dbReference type="PhylomeDB" id="A0A0G4G778"/>
<dbReference type="PROSITE" id="PS00211">
    <property type="entry name" value="ABC_TRANSPORTER_1"/>
    <property type="match status" value="2"/>
</dbReference>
<feature type="region of interest" description="Disordered" evidence="9">
    <location>
        <begin position="429"/>
        <end position="472"/>
    </location>
</feature>
<feature type="domain" description="ABC transmembrane type-1" evidence="12">
    <location>
        <begin position="822"/>
        <end position="1072"/>
    </location>
</feature>
<keyword evidence="4" id="KW-0547">Nucleotide-binding</keyword>
<dbReference type="Pfam" id="PF00005">
    <property type="entry name" value="ABC_tran"/>
    <property type="match status" value="2"/>
</dbReference>
<keyword evidence="7 10" id="KW-0472">Membrane</keyword>
<evidence type="ECO:0000256" key="6">
    <source>
        <dbReference type="ARBA" id="ARBA00022989"/>
    </source>
</evidence>
<dbReference type="InterPro" id="IPR017871">
    <property type="entry name" value="ABC_transporter-like_CS"/>
</dbReference>
<dbReference type="CDD" id="cd03250">
    <property type="entry name" value="ABCC_MRP_domain1"/>
    <property type="match status" value="1"/>
</dbReference>
<protein>
    <submittedName>
        <fullName evidence="13">Uncharacterized protein</fullName>
    </submittedName>
</protein>
<dbReference type="InterPro" id="IPR027417">
    <property type="entry name" value="P-loop_NTPase"/>
</dbReference>
<dbReference type="Gene3D" id="1.20.1560.10">
    <property type="entry name" value="ABC transporter type 1, transmembrane domain"/>
    <property type="match status" value="2"/>
</dbReference>
<dbReference type="FunFam" id="1.20.1560.10:FF:000006">
    <property type="entry name" value="ATP-binding cassette, sub-family C (CFTR/MRP), member 9"/>
    <property type="match status" value="1"/>
</dbReference>
<feature type="transmembrane region" description="Helical" evidence="10">
    <location>
        <begin position="239"/>
        <end position="257"/>
    </location>
</feature>
<keyword evidence="5" id="KW-0067">ATP-binding</keyword>
<keyword evidence="2" id="KW-0813">Transport</keyword>
<feature type="domain" description="ABC transmembrane type-1" evidence="12">
    <location>
        <begin position="96"/>
        <end position="379"/>
    </location>
</feature>
<dbReference type="FunFam" id="3.40.50.300:FF:000630">
    <property type="entry name" value="ATP-binding cassette (ABC) transporter, putative"/>
    <property type="match status" value="1"/>
</dbReference>
<feature type="transmembrane region" description="Helical" evidence="10">
    <location>
        <begin position="157"/>
        <end position="177"/>
    </location>
</feature>
<dbReference type="InterPro" id="IPR044726">
    <property type="entry name" value="ABCC_6TM_D2"/>
</dbReference>
<dbReference type="GO" id="GO:0016887">
    <property type="term" value="F:ATP hydrolysis activity"/>
    <property type="evidence" value="ECO:0007669"/>
    <property type="project" value="InterPro"/>
</dbReference>
<evidence type="ECO:0000256" key="4">
    <source>
        <dbReference type="ARBA" id="ARBA00022741"/>
    </source>
</evidence>
<dbReference type="InterPro" id="IPR050173">
    <property type="entry name" value="ABC_transporter_C-like"/>
</dbReference>
<feature type="compositionally biased region" description="Low complexity" evidence="9">
    <location>
        <begin position="722"/>
        <end position="741"/>
    </location>
</feature>
<gene>
    <name evidence="13" type="ORF">Vbra_3152</name>
</gene>
<evidence type="ECO:0000256" key="8">
    <source>
        <dbReference type="ARBA" id="ARBA00023180"/>
    </source>
</evidence>
<dbReference type="InterPro" id="IPR036640">
    <property type="entry name" value="ABC1_TM_sf"/>
</dbReference>